<keyword evidence="7 10" id="KW-1133">Transmembrane helix</keyword>
<dbReference type="GO" id="GO:0005886">
    <property type="term" value="C:plasma membrane"/>
    <property type="evidence" value="ECO:0007669"/>
    <property type="project" value="UniProtKB-SubCell"/>
</dbReference>
<feature type="transmembrane region" description="Helical" evidence="10">
    <location>
        <begin position="422"/>
        <end position="444"/>
    </location>
</feature>
<evidence type="ECO:0000313" key="12">
    <source>
        <dbReference type="EMBL" id="RVX67995.1"/>
    </source>
</evidence>
<evidence type="ECO:0000256" key="2">
    <source>
        <dbReference type="ARBA" id="ARBA00012543"/>
    </source>
</evidence>
<feature type="region of interest" description="Disordered" evidence="9">
    <location>
        <begin position="992"/>
        <end position="1023"/>
    </location>
</feature>
<dbReference type="VEuPathDB" id="FungiDB:PV10_00931"/>
<evidence type="ECO:0000256" key="6">
    <source>
        <dbReference type="ARBA" id="ARBA00022692"/>
    </source>
</evidence>
<evidence type="ECO:0000256" key="5">
    <source>
        <dbReference type="ARBA" id="ARBA00022679"/>
    </source>
</evidence>
<feature type="chain" id="PRO_5019407913" description="chitin synthase" evidence="11">
    <location>
        <begin position="23"/>
        <end position="1023"/>
    </location>
</feature>
<dbReference type="GO" id="GO:0030428">
    <property type="term" value="C:cell septum"/>
    <property type="evidence" value="ECO:0007669"/>
    <property type="project" value="TreeGrafter"/>
</dbReference>
<feature type="compositionally biased region" description="Polar residues" evidence="9">
    <location>
        <begin position="257"/>
        <end position="272"/>
    </location>
</feature>
<evidence type="ECO:0000313" key="13">
    <source>
        <dbReference type="Proteomes" id="UP000288859"/>
    </source>
</evidence>
<gene>
    <name evidence="12" type="ORF">B0A52_08405</name>
</gene>
<evidence type="ECO:0000256" key="1">
    <source>
        <dbReference type="ARBA" id="ARBA00004651"/>
    </source>
</evidence>
<reference evidence="12 13" key="1">
    <citation type="submission" date="2017-03" db="EMBL/GenBank/DDBJ databases">
        <title>Genomes of endolithic fungi from Antarctica.</title>
        <authorList>
            <person name="Coleine C."/>
            <person name="Masonjones S."/>
            <person name="Stajich J.E."/>
        </authorList>
    </citation>
    <scope>NUCLEOTIDE SEQUENCE [LARGE SCALE GENOMIC DNA]</scope>
    <source>
        <strain evidence="12 13">CCFEE 6314</strain>
    </source>
</reference>
<evidence type="ECO:0000256" key="8">
    <source>
        <dbReference type="ARBA" id="ARBA00023136"/>
    </source>
</evidence>
<feature type="signal peptide" evidence="11">
    <location>
        <begin position="1"/>
        <end position="22"/>
    </location>
</feature>
<feature type="compositionally biased region" description="Polar residues" evidence="9">
    <location>
        <begin position="132"/>
        <end position="144"/>
    </location>
</feature>
<feature type="compositionally biased region" description="Polar residues" evidence="9">
    <location>
        <begin position="103"/>
        <end position="112"/>
    </location>
</feature>
<dbReference type="Proteomes" id="UP000288859">
    <property type="component" value="Unassembled WGS sequence"/>
</dbReference>
<comment type="caution">
    <text evidence="12">The sequence shown here is derived from an EMBL/GenBank/DDBJ whole genome shotgun (WGS) entry which is preliminary data.</text>
</comment>
<feature type="transmembrane region" description="Helical" evidence="10">
    <location>
        <begin position="737"/>
        <end position="756"/>
    </location>
</feature>
<organism evidence="12 13">
    <name type="scientific">Exophiala mesophila</name>
    <name type="common">Black yeast-like fungus</name>
    <dbReference type="NCBI Taxonomy" id="212818"/>
    <lineage>
        <taxon>Eukaryota</taxon>
        <taxon>Fungi</taxon>
        <taxon>Dikarya</taxon>
        <taxon>Ascomycota</taxon>
        <taxon>Pezizomycotina</taxon>
        <taxon>Eurotiomycetes</taxon>
        <taxon>Chaetothyriomycetidae</taxon>
        <taxon>Chaetothyriales</taxon>
        <taxon>Herpotrichiellaceae</taxon>
        <taxon>Exophiala</taxon>
    </lineage>
</organism>
<dbReference type="PANTHER" id="PTHR22914">
    <property type="entry name" value="CHITIN SYNTHASE"/>
    <property type="match status" value="1"/>
</dbReference>
<keyword evidence="3" id="KW-1003">Cell membrane</keyword>
<sequence>MPAPLARGIIITVSVLVAASLAAYENPQVRAWVQRTRHKIAMGIHSLGDGIGPNPQPQSRSTDISMHEDKSEVAEARRQRARMEIMERGRLNEERRKKRRLGSQSTATSPSFDTLVDDSGHLRPVDHEEYNPNGTSTATDTQGGMSEMRQRSGESHTVQPPFSHDSNPNLLRAEPESTSLHLESTPSESRYEREMREAWNIPLSARHIQIPPSHGSESLVDLTPTTDEFPDPDYSIPTAEHLRERLQQSEYFSAAVSENSHTVASRSESPVNRSLGHREARLDNTFDRSGDRTPPAAMTPSLAGSLSDIHASEAEDSSDDLLSDIGDGPWSVPDIVAISLIGPLMIAAFVESFLWVAAFCYCLGKAYKKADHWSQKLLAAVGAVLFCTLRGVFLPVMIVTLPLPKRITQYFPRILSDFLMKFAFYTFALLLIVPWLLCVYRIVVVPLGRKKRIKYLLKERSAPKIVVVMPVYKEPPDTLWTAINSVVDSDYPKSCIHVFVSFDGDNIDELYLKTAERLGIPITLREFPKSIDVAYNGVRITLSRFPHGGKRHCQKATFLLIDKIYKRYLQQKDDLFILYIDSDCILDPVCIQNFMYDMELKPGNKHEMLAMTGIITCRTDKNTFLTIMQDMEYLHGQLFERSVESACGAVTCLPGALTLLRFSAFRNMARFYFSDRSEECEDLFDYAKTHLGEDRWLTHLFMLGAKGPFQIQLSTSAFCKTEAVQSFRALIKQRRRWFLGFITNEIFMVYGILTAGQRTWGGPRADAGAADFKTTPQQAIEHAIETGDDLNVVPETFKPAMESRRRRTRPSALHPSSSVEGRFVPAEPGPSHLWEKAMSSPTPSETEMGFNRRWEHHSLDMSDSEGISIHTPQRIGSFSADERGLGFQSDGQYEDETPQRSPQKARAHRPRRSTMSAPSAYRAPRELTLGTAARQRTLSLGTPDPTELSRHLNALATQQNLIDSRLAAVQRSPLGRISPLTVVAVDDGLSRLRDTEGNLDGQERTEAPVDGSWRRWSKQKKKE</sequence>
<dbReference type="PANTHER" id="PTHR22914:SF46">
    <property type="entry name" value="CHITIN SYNTHASE"/>
    <property type="match status" value="1"/>
</dbReference>
<feature type="region of interest" description="Disordered" evidence="9">
    <location>
        <begin position="881"/>
        <end position="920"/>
    </location>
</feature>
<name>A0A438MYH8_EXOME</name>
<evidence type="ECO:0000256" key="7">
    <source>
        <dbReference type="ARBA" id="ARBA00022989"/>
    </source>
</evidence>
<dbReference type="EMBL" id="NAJM01000042">
    <property type="protein sequence ID" value="RVX67995.1"/>
    <property type="molecule type" value="Genomic_DNA"/>
</dbReference>
<dbReference type="InterPro" id="IPR004835">
    <property type="entry name" value="Chitin_synth"/>
</dbReference>
<feature type="compositionally biased region" description="Basic and acidic residues" evidence="9">
    <location>
        <begin position="992"/>
        <end position="1007"/>
    </location>
</feature>
<feature type="region of interest" description="Disordered" evidence="9">
    <location>
        <begin position="799"/>
        <end position="848"/>
    </location>
</feature>
<keyword evidence="8 10" id="KW-0472">Membrane</keyword>
<accession>A0A438MYH8</accession>
<feature type="compositionally biased region" description="Polar residues" evidence="9">
    <location>
        <begin position="176"/>
        <end position="188"/>
    </location>
</feature>
<feature type="region of interest" description="Disordered" evidence="9">
    <location>
        <begin position="45"/>
        <end position="189"/>
    </location>
</feature>
<proteinExistence type="predicted"/>
<evidence type="ECO:0000256" key="11">
    <source>
        <dbReference type="SAM" id="SignalP"/>
    </source>
</evidence>
<feature type="compositionally biased region" description="Basic and acidic residues" evidence="9">
    <location>
        <begin position="65"/>
        <end position="95"/>
    </location>
</feature>
<dbReference type="SUPFAM" id="SSF53448">
    <property type="entry name" value="Nucleotide-diphospho-sugar transferases"/>
    <property type="match status" value="1"/>
</dbReference>
<dbReference type="OrthoDB" id="5321960at2759"/>
<dbReference type="Pfam" id="PF03142">
    <property type="entry name" value="Chitin_synth_2"/>
    <property type="match status" value="1"/>
</dbReference>
<protein>
    <recommendedName>
        <fullName evidence="2">chitin synthase</fullName>
        <ecNumber evidence="2">2.4.1.16</ecNumber>
    </recommendedName>
</protein>
<feature type="compositionally biased region" description="Basic residues" evidence="9">
    <location>
        <begin position="903"/>
        <end position="912"/>
    </location>
</feature>
<feature type="transmembrane region" description="Helical" evidence="10">
    <location>
        <begin position="340"/>
        <end position="364"/>
    </location>
</feature>
<evidence type="ECO:0000256" key="3">
    <source>
        <dbReference type="ARBA" id="ARBA00022475"/>
    </source>
</evidence>
<keyword evidence="4" id="KW-0328">Glycosyltransferase</keyword>
<dbReference type="GO" id="GO:0006031">
    <property type="term" value="P:chitin biosynthetic process"/>
    <property type="evidence" value="ECO:0007669"/>
    <property type="project" value="TreeGrafter"/>
</dbReference>
<dbReference type="AlphaFoldDB" id="A0A438MYH8"/>
<evidence type="ECO:0000256" key="4">
    <source>
        <dbReference type="ARBA" id="ARBA00022676"/>
    </source>
</evidence>
<keyword evidence="11" id="KW-0732">Signal</keyword>
<comment type="subcellular location">
    <subcellularLocation>
        <location evidence="1">Cell membrane</location>
        <topology evidence="1">Multi-pass membrane protein</topology>
    </subcellularLocation>
</comment>
<dbReference type="VEuPathDB" id="FungiDB:PV10_00932"/>
<dbReference type="InterPro" id="IPR029044">
    <property type="entry name" value="Nucleotide-diphossugar_trans"/>
</dbReference>
<dbReference type="Gene3D" id="3.90.550.10">
    <property type="entry name" value="Spore Coat Polysaccharide Biosynthesis Protein SpsA, Chain A"/>
    <property type="match status" value="1"/>
</dbReference>
<dbReference type="EC" id="2.4.1.16" evidence="2"/>
<evidence type="ECO:0000256" key="10">
    <source>
        <dbReference type="SAM" id="Phobius"/>
    </source>
</evidence>
<feature type="compositionally biased region" description="Basic and acidic residues" evidence="9">
    <location>
        <begin position="276"/>
        <end position="291"/>
    </location>
</feature>
<keyword evidence="5" id="KW-0808">Transferase</keyword>
<evidence type="ECO:0000256" key="9">
    <source>
        <dbReference type="SAM" id="MobiDB-lite"/>
    </source>
</evidence>
<feature type="region of interest" description="Disordered" evidence="9">
    <location>
        <begin position="257"/>
        <end position="298"/>
    </location>
</feature>
<feature type="transmembrane region" description="Helical" evidence="10">
    <location>
        <begin position="376"/>
        <end position="402"/>
    </location>
</feature>
<keyword evidence="6 10" id="KW-0812">Transmembrane</keyword>
<dbReference type="GO" id="GO:0004100">
    <property type="term" value="F:chitin synthase activity"/>
    <property type="evidence" value="ECO:0007669"/>
    <property type="project" value="UniProtKB-EC"/>
</dbReference>
<feature type="compositionally biased region" description="Basic and acidic residues" evidence="9">
    <location>
        <begin position="118"/>
        <end position="130"/>
    </location>
</feature>
<feature type="compositionally biased region" description="Polar residues" evidence="9">
    <location>
        <begin position="155"/>
        <end position="169"/>
    </location>
</feature>